<dbReference type="RefSeq" id="WP_062997501.1">
    <property type="nucleotide sequence ID" value="NZ_BMMH01000005.1"/>
</dbReference>
<keyword evidence="2" id="KW-1185">Reference proteome</keyword>
<sequence length="94" mass="9394">MCIGLLHSAGVRSAIRPSSFSPSWSRGGLDQLGDRLGFADIALIQDRPAPVLADQLCCLPDGGLIVASVAPSALAMAIASSGSVAVPGAAYVST</sequence>
<dbReference type="Proteomes" id="UP000638263">
    <property type="component" value="Unassembled WGS sequence"/>
</dbReference>
<name>A0A917VSC0_9NOCA</name>
<dbReference type="EMBL" id="BMMH01000005">
    <property type="protein sequence ID" value="GGL13819.1"/>
    <property type="molecule type" value="Genomic_DNA"/>
</dbReference>
<reference evidence="1" key="2">
    <citation type="submission" date="2020-09" db="EMBL/GenBank/DDBJ databases">
        <authorList>
            <person name="Sun Q."/>
            <person name="Zhou Y."/>
        </authorList>
    </citation>
    <scope>NUCLEOTIDE SEQUENCE</scope>
    <source>
        <strain evidence="1">CGMCC 4.3508</strain>
    </source>
</reference>
<organism evidence="1 2">
    <name type="scientific">Nocardia jinanensis</name>
    <dbReference type="NCBI Taxonomy" id="382504"/>
    <lineage>
        <taxon>Bacteria</taxon>
        <taxon>Bacillati</taxon>
        <taxon>Actinomycetota</taxon>
        <taxon>Actinomycetes</taxon>
        <taxon>Mycobacteriales</taxon>
        <taxon>Nocardiaceae</taxon>
        <taxon>Nocardia</taxon>
    </lineage>
</organism>
<evidence type="ECO:0000313" key="1">
    <source>
        <dbReference type="EMBL" id="GGL13819.1"/>
    </source>
</evidence>
<proteinExistence type="predicted"/>
<dbReference type="AlphaFoldDB" id="A0A917VSC0"/>
<reference evidence="1" key="1">
    <citation type="journal article" date="2014" name="Int. J. Syst. Evol. Microbiol.">
        <title>Complete genome sequence of Corynebacterium casei LMG S-19264T (=DSM 44701T), isolated from a smear-ripened cheese.</title>
        <authorList>
            <consortium name="US DOE Joint Genome Institute (JGI-PGF)"/>
            <person name="Walter F."/>
            <person name="Albersmeier A."/>
            <person name="Kalinowski J."/>
            <person name="Ruckert C."/>
        </authorList>
    </citation>
    <scope>NUCLEOTIDE SEQUENCE</scope>
    <source>
        <strain evidence="1">CGMCC 4.3508</strain>
    </source>
</reference>
<gene>
    <name evidence="1" type="ORF">GCM10011588_30330</name>
</gene>
<accession>A0A917VSC0</accession>
<protein>
    <submittedName>
        <fullName evidence="1">Uncharacterized protein</fullName>
    </submittedName>
</protein>
<evidence type="ECO:0000313" key="2">
    <source>
        <dbReference type="Proteomes" id="UP000638263"/>
    </source>
</evidence>
<comment type="caution">
    <text evidence="1">The sequence shown here is derived from an EMBL/GenBank/DDBJ whole genome shotgun (WGS) entry which is preliminary data.</text>
</comment>